<name>A0A0A1F8T1_9BURK</name>
<reference evidence="4" key="1">
    <citation type="journal article" date="2014" name="Soil Biol. Biochem.">
        <title>Structure and function of bacterial communities in ageing soils: Insights from the Mendocino ecological staircase.</title>
        <authorList>
            <person name="Uroz S."/>
            <person name="Tech J.J."/>
            <person name="Sawaya N.A."/>
            <person name="Frey-Klett P."/>
            <person name="Leveau J.H.J."/>
        </authorList>
    </citation>
    <scope>NUCLEOTIDE SEQUENCE [LARGE SCALE GENOMIC DNA]</scope>
    <source>
        <strain evidence="4">Cal35</strain>
    </source>
</reference>
<dbReference type="AlphaFoldDB" id="A0A0A1F8T1"/>
<protein>
    <submittedName>
        <fullName evidence="3">Uncharacterized protein</fullName>
    </submittedName>
</protein>
<feature type="chain" id="PRO_5001983027" evidence="2">
    <location>
        <begin position="26"/>
        <end position="66"/>
    </location>
</feature>
<dbReference type="HOGENOM" id="CLU_2823671_0_0_4"/>
<dbReference type="KEGG" id="care:LT85_1768"/>
<feature type="region of interest" description="Disordered" evidence="1">
    <location>
        <begin position="47"/>
        <end position="66"/>
    </location>
</feature>
<proteinExistence type="predicted"/>
<evidence type="ECO:0000256" key="2">
    <source>
        <dbReference type="SAM" id="SignalP"/>
    </source>
</evidence>
<dbReference type="EMBL" id="CP009962">
    <property type="protein sequence ID" value="AIY40926.1"/>
    <property type="molecule type" value="Genomic_DNA"/>
</dbReference>
<dbReference type="STRING" id="279058.LT85_1768"/>
<accession>A0A0A1F8T1</accession>
<dbReference type="Proteomes" id="UP000030302">
    <property type="component" value="Chromosome"/>
</dbReference>
<keyword evidence="4" id="KW-1185">Reference proteome</keyword>
<feature type="signal peptide" evidence="2">
    <location>
        <begin position="1"/>
        <end position="25"/>
    </location>
</feature>
<dbReference type="RefSeq" id="WP_038487574.1">
    <property type="nucleotide sequence ID" value="NZ_CP009962.1"/>
</dbReference>
<evidence type="ECO:0000313" key="3">
    <source>
        <dbReference type="EMBL" id="AIY40926.1"/>
    </source>
</evidence>
<evidence type="ECO:0000313" key="4">
    <source>
        <dbReference type="Proteomes" id="UP000030302"/>
    </source>
</evidence>
<dbReference type="OrthoDB" id="8781639at2"/>
<evidence type="ECO:0000256" key="1">
    <source>
        <dbReference type="SAM" id="MobiDB-lite"/>
    </source>
</evidence>
<gene>
    <name evidence="3" type="ORF">LT85_1768</name>
</gene>
<organism evidence="3 4">
    <name type="scientific">Collimonas arenae</name>
    <dbReference type="NCBI Taxonomy" id="279058"/>
    <lineage>
        <taxon>Bacteria</taxon>
        <taxon>Pseudomonadati</taxon>
        <taxon>Pseudomonadota</taxon>
        <taxon>Betaproteobacteria</taxon>
        <taxon>Burkholderiales</taxon>
        <taxon>Oxalobacteraceae</taxon>
        <taxon>Collimonas</taxon>
    </lineage>
</organism>
<keyword evidence="2" id="KW-0732">Signal</keyword>
<sequence length="66" mass="6734">MNKSNLAWLIAALVLGLGGIYAVWAAEDSSAADHDATVVAAQDHGVNAAGTSEKPKDAVNINPFGK</sequence>